<dbReference type="GO" id="GO:0007189">
    <property type="term" value="P:adenylate cyclase-activating G protein-coupled receptor signaling pathway"/>
    <property type="evidence" value="ECO:0007669"/>
    <property type="project" value="TreeGrafter"/>
</dbReference>
<dbReference type="GO" id="GO:0004930">
    <property type="term" value="F:G protein-coupled receptor activity"/>
    <property type="evidence" value="ECO:0007669"/>
    <property type="project" value="InterPro"/>
</dbReference>
<dbReference type="PANTHER" id="PTHR12011:SF326">
    <property type="entry name" value="ADHESION G-PROTEIN COUPLED RECEPTOR G5"/>
    <property type="match status" value="1"/>
</dbReference>
<evidence type="ECO:0000259" key="10">
    <source>
        <dbReference type="PROSITE" id="PS50261"/>
    </source>
</evidence>
<keyword evidence="5" id="KW-1015">Disulfide bond</keyword>
<feature type="transmembrane region" description="Helical" evidence="7">
    <location>
        <begin position="472"/>
        <end position="493"/>
    </location>
</feature>
<dbReference type="InterPro" id="IPR000832">
    <property type="entry name" value="GPCR_2_secretin-like"/>
</dbReference>
<feature type="domain" description="G-protein coupled receptors family 2 profile 2" evidence="10">
    <location>
        <begin position="365"/>
        <end position="619"/>
    </location>
</feature>
<feature type="signal peptide" evidence="8">
    <location>
        <begin position="1"/>
        <end position="29"/>
    </location>
</feature>
<dbReference type="PRINTS" id="PR00249">
    <property type="entry name" value="GPCRSECRETIN"/>
</dbReference>
<dbReference type="PROSITE" id="PS50221">
    <property type="entry name" value="GAIN_B"/>
    <property type="match status" value="1"/>
</dbReference>
<keyword evidence="2 7" id="KW-0812">Transmembrane</keyword>
<reference evidence="12" key="1">
    <citation type="submission" date="2012-01" db="EMBL/GenBank/DDBJ databases">
        <authorList>
            <person name="Walter R."/>
            <person name="Schartl M."/>
            <person name="Warren W."/>
        </authorList>
    </citation>
    <scope>NUCLEOTIDE SEQUENCE [LARGE SCALE GENOMIC DNA]</scope>
    <source>
        <strain evidence="12">JP 163 A</strain>
    </source>
</reference>
<dbReference type="Pfam" id="PF01825">
    <property type="entry name" value="GPS"/>
    <property type="match status" value="1"/>
</dbReference>
<dbReference type="AlphaFoldDB" id="A0A3B5PUG1"/>
<evidence type="ECO:0000256" key="8">
    <source>
        <dbReference type="SAM" id="SignalP"/>
    </source>
</evidence>
<reference evidence="11" key="3">
    <citation type="submission" date="2025-08" db="UniProtKB">
        <authorList>
            <consortium name="Ensembl"/>
        </authorList>
    </citation>
    <scope>IDENTIFICATION</scope>
    <source>
        <strain evidence="11">JP 163 A</strain>
    </source>
</reference>
<dbReference type="InterPro" id="IPR000203">
    <property type="entry name" value="GPS"/>
</dbReference>
<evidence type="ECO:0000256" key="2">
    <source>
        <dbReference type="ARBA" id="ARBA00022692"/>
    </source>
</evidence>
<evidence type="ECO:0000256" key="3">
    <source>
        <dbReference type="ARBA" id="ARBA00022989"/>
    </source>
</evidence>
<keyword evidence="3 7" id="KW-1133">Transmembrane helix</keyword>
<protein>
    <submittedName>
        <fullName evidence="11">Adhesion G-protein coupled receptor G5-like</fullName>
    </submittedName>
</protein>
<feature type="transmembrane region" description="Helical" evidence="7">
    <location>
        <begin position="364"/>
        <end position="389"/>
    </location>
</feature>
<keyword evidence="12" id="KW-1185">Reference proteome</keyword>
<feature type="transmembrane region" description="Helical" evidence="7">
    <location>
        <begin position="526"/>
        <end position="547"/>
    </location>
</feature>
<dbReference type="SMART" id="SM00303">
    <property type="entry name" value="GPS"/>
    <property type="match status" value="1"/>
</dbReference>
<organism evidence="11 12">
    <name type="scientific">Xiphophorus maculatus</name>
    <name type="common">Southern platyfish</name>
    <name type="synonym">Platypoecilus maculatus</name>
    <dbReference type="NCBI Taxonomy" id="8083"/>
    <lineage>
        <taxon>Eukaryota</taxon>
        <taxon>Metazoa</taxon>
        <taxon>Chordata</taxon>
        <taxon>Craniata</taxon>
        <taxon>Vertebrata</taxon>
        <taxon>Euteleostomi</taxon>
        <taxon>Actinopterygii</taxon>
        <taxon>Neopterygii</taxon>
        <taxon>Teleostei</taxon>
        <taxon>Neoteleostei</taxon>
        <taxon>Acanthomorphata</taxon>
        <taxon>Ovalentaria</taxon>
        <taxon>Atherinomorphae</taxon>
        <taxon>Cyprinodontiformes</taxon>
        <taxon>Poeciliidae</taxon>
        <taxon>Poeciliinae</taxon>
        <taxon>Xiphophorus</taxon>
    </lineage>
</organism>
<evidence type="ECO:0000256" key="5">
    <source>
        <dbReference type="ARBA" id="ARBA00023157"/>
    </source>
</evidence>
<feature type="region of interest" description="Disordered" evidence="6">
    <location>
        <begin position="100"/>
        <end position="136"/>
    </location>
</feature>
<feature type="domain" description="GAIN-B" evidence="9">
    <location>
        <begin position="214"/>
        <end position="358"/>
    </location>
</feature>
<proteinExistence type="predicted"/>
<dbReference type="GO" id="GO:0007166">
    <property type="term" value="P:cell surface receptor signaling pathway"/>
    <property type="evidence" value="ECO:0007669"/>
    <property type="project" value="InterPro"/>
</dbReference>
<name>A0A3B5PUG1_XIPMA</name>
<feature type="transmembrane region" description="Helical" evidence="7">
    <location>
        <begin position="568"/>
        <end position="590"/>
    </location>
</feature>
<sequence>MKCFGIFILWWPTLFNTFHVTGFIPSSLATNITINQSQIVACNDGLHDNQTKNKTTKPTTSSSTTVTPLTTTEVTLQTTLDTPTVSLGTSLSPLTTTELASHTMSGTTTATPLTMTKTSSVDQTTKPTTSSSTTVTPLTTTEVTLETTLGTADAKKAIEDLSLDLTNKHYNDNDALRNIENLEQTLEKTDVNETTYLSSDVVDVLLYKNTDDFKGLEIQANNTEARVNASVLNIKVKIRIPTEFNLQKNDKVVFSMITLPNNTFTTTHSLYENLLVGLSVAGKNISGLRDRVSISIYLTTRLMKSQTLKCVFLDTTSDLTDISSNGCETLWGDNQQCITCSCDHLTYFAVLMVSADLSPKDAEILFYITYIGCGISLFALVVTVVLFITTRKLRADDSKKIHISLAVALILLNVHFLPSQAAAASSSTALCRYVALLLHYSLLASFTWMALEGFHLYLVLVKVFNIYMRRYLLKLSVVGWGLPAVIVTITVIIRNDIYGRGPLNVSKTNETICYIKDDTAKMVTTLGLFSVVFLFNVIMFGLTIKWYMGGDVNKQHGQRRHHQAKQEICTLLTLTVLLGLAWCLIFFSFGHLETPGLYSFCILNSLQGFSVSIYFVLSWKKSKEVELGTGKSSSETKSSKI</sequence>
<evidence type="ECO:0000259" key="9">
    <source>
        <dbReference type="PROSITE" id="PS50221"/>
    </source>
</evidence>
<dbReference type="InterPro" id="IPR046338">
    <property type="entry name" value="GAIN_dom_sf"/>
</dbReference>
<dbReference type="GO" id="GO:0005886">
    <property type="term" value="C:plasma membrane"/>
    <property type="evidence" value="ECO:0007669"/>
    <property type="project" value="TreeGrafter"/>
</dbReference>
<feature type="chain" id="PRO_5017405566" evidence="8">
    <location>
        <begin position="30"/>
        <end position="641"/>
    </location>
</feature>
<dbReference type="Pfam" id="PF00002">
    <property type="entry name" value="7tm_2"/>
    <property type="match status" value="1"/>
</dbReference>
<evidence type="ECO:0000256" key="7">
    <source>
        <dbReference type="SAM" id="Phobius"/>
    </source>
</evidence>
<reference evidence="12" key="2">
    <citation type="journal article" date="2013" name="Nat. Genet.">
        <title>The genome of the platyfish, Xiphophorus maculatus, provides insights into evolutionary adaptation and several complex traits.</title>
        <authorList>
            <person name="Schartl M."/>
            <person name="Walter R.B."/>
            <person name="Shen Y."/>
            <person name="Garcia T."/>
            <person name="Catchen J."/>
            <person name="Amores A."/>
            <person name="Braasch I."/>
            <person name="Chalopin D."/>
            <person name="Volff J.N."/>
            <person name="Lesch K.P."/>
            <person name="Bisazza A."/>
            <person name="Minx P."/>
            <person name="Hillier L."/>
            <person name="Wilson R.K."/>
            <person name="Fuerstenberg S."/>
            <person name="Boore J."/>
            <person name="Searle S."/>
            <person name="Postlethwait J.H."/>
            <person name="Warren W.C."/>
        </authorList>
    </citation>
    <scope>NUCLEOTIDE SEQUENCE [LARGE SCALE GENOMIC DNA]</scope>
    <source>
        <strain evidence="12">JP 163 A</strain>
    </source>
</reference>
<evidence type="ECO:0000313" key="11">
    <source>
        <dbReference type="Ensembl" id="ENSXMAP00000023348.1"/>
    </source>
</evidence>
<accession>A0A3B5PUG1</accession>
<evidence type="ECO:0000256" key="1">
    <source>
        <dbReference type="ARBA" id="ARBA00004141"/>
    </source>
</evidence>
<feature type="transmembrane region" description="Helical" evidence="7">
    <location>
        <begin position="437"/>
        <end position="460"/>
    </location>
</feature>
<evidence type="ECO:0000313" key="12">
    <source>
        <dbReference type="Proteomes" id="UP000002852"/>
    </source>
</evidence>
<feature type="transmembrane region" description="Helical" evidence="7">
    <location>
        <begin position="596"/>
        <end position="617"/>
    </location>
</feature>
<keyword evidence="8" id="KW-0732">Signal</keyword>
<comment type="subcellular location">
    <subcellularLocation>
        <location evidence="1">Membrane</location>
        <topology evidence="1">Multi-pass membrane protein</topology>
    </subcellularLocation>
</comment>
<dbReference type="InParanoid" id="A0A3B5PUG1"/>
<dbReference type="Proteomes" id="UP000002852">
    <property type="component" value="Unassembled WGS sequence"/>
</dbReference>
<dbReference type="GeneTree" id="ENSGT00940000155621"/>
<dbReference type="PANTHER" id="PTHR12011">
    <property type="entry name" value="ADHESION G-PROTEIN COUPLED RECEPTOR"/>
    <property type="match status" value="1"/>
</dbReference>
<dbReference type="PROSITE" id="PS50261">
    <property type="entry name" value="G_PROTEIN_RECEP_F2_4"/>
    <property type="match status" value="1"/>
</dbReference>
<dbReference type="Gene3D" id="1.20.1070.10">
    <property type="entry name" value="Rhodopsin 7-helix transmembrane proteins"/>
    <property type="match status" value="1"/>
</dbReference>
<evidence type="ECO:0000256" key="4">
    <source>
        <dbReference type="ARBA" id="ARBA00023136"/>
    </source>
</evidence>
<dbReference type="InterPro" id="IPR017981">
    <property type="entry name" value="GPCR_2-like_7TM"/>
</dbReference>
<evidence type="ECO:0000256" key="6">
    <source>
        <dbReference type="SAM" id="MobiDB-lite"/>
    </source>
</evidence>
<dbReference type="Ensembl" id="ENSXMAT00000029191.1">
    <property type="protein sequence ID" value="ENSXMAP00000023348.1"/>
    <property type="gene ID" value="ENSXMAG00000029566.1"/>
</dbReference>
<reference evidence="11" key="4">
    <citation type="submission" date="2025-09" db="UniProtKB">
        <authorList>
            <consortium name="Ensembl"/>
        </authorList>
    </citation>
    <scope>IDENTIFICATION</scope>
    <source>
        <strain evidence="11">JP 163 A</strain>
    </source>
</reference>
<dbReference type="SUPFAM" id="SSF81321">
    <property type="entry name" value="Family A G protein-coupled receptor-like"/>
    <property type="match status" value="1"/>
</dbReference>
<feature type="transmembrane region" description="Helical" evidence="7">
    <location>
        <begin position="401"/>
        <end position="417"/>
    </location>
</feature>
<dbReference type="Gene3D" id="2.60.220.50">
    <property type="match status" value="1"/>
</dbReference>
<dbReference type="InterPro" id="IPR057244">
    <property type="entry name" value="GAIN_B"/>
</dbReference>
<keyword evidence="4 7" id="KW-0472">Membrane</keyword>